<name>A0A3S3NC69_9ACAR</name>
<organism evidence="4 5">
    <name type="scientific">Dinothrombium tinctorium</name>
    <dbReference type="NCBI Taxonomy" id="1965070"/>
    <lineage>
        <taxon>Eukaryota</taxon>
        <taxon>Metazoa</taxon>
        <taxon>Ecdysozoa</taxon>
        <taxon>Arthropoda</taxon>
        <taxon>Chelicerata</taxon>
        <taxon>Arachnida</taxon>
        <taxon>Acari</taxon>
        <taxon>Acariformes</taxon>
        <taxon>Trombidiformes</taxon>
        <taxon>Prostigmata</taxon>
        <taxon>Anystina</taxon>
        <taxon>Parasitengona</taxon>
        <taxon>Trombidioidea</taxon>
        <taxon>Trombidiidae</taxon>
        <taxon>Dinothrombium</taxon>
    </lineage>
</organism>
<feature type="signal peptide" evidence="2">
    <location>
        <begin position="1"/>
        <end position="19"/>
    </location>
</feature>
<accession>A0A3S3NC69</accession>
<dbReference type="InterPro" id="IPR015819">
    <property type="entry name" value="Lipid_transp_b-sht_shell"/>
</dbReference>
<dbReference type="SUPFAM" id="SSF56968">
    <property type="entry name" value="Lipovitellin-phosvitin complex, beta-sheet shell regions"/>
    <property type="match status" value="1"/>
</dbReference>
<comment type="caution">
    <text evidence="4">The sequence shown here is derived from an EMBL/GenBank/DDBJ whole genome shotgun (WGS) entry which is preliminary data.</text>
</comment>
<dbReference type="InterPro" id="IPR001747">
    <property type="entry name" value="Vitellogenin_N"/>
</dbReference>
<keyword evidence="1 2" id="KW-0732">Signal</keyword>
<evidence type="ECO:0000313" key="5">
    <source>
        <dbReference type="Proteomes" id="UP000285301"/>
    </source>
</evidence>
<gene>
    <name evidence="4" type="ORF">B4U79_16964</name>
</gene>
<dbReference type="InterPro" id="IPR015816">
    <property type="entry name" value="Vitellinogen_b-sht_N"/>
</dbReference>
<evidence type="ECO:0000256" key="1">
    <source>
        <dbReference type="ARBA" id="ARBA00022729"/>
    </source>
</evidence>
<keyword evidence="5" id="KW-1185">Reference proteome</keyword>
<evidence type="ECO:0000259" key="3">
    <source>
        <dbReference type="Pfam" id="PF01347"/>
    </source>
</evidence>
<dbReference type="EMBL" id="NCKU01013434">
    <property type="protein sequence ID" value="RWR99834.1"/>
    <property type="molecule type" value="Genomic_DNA"/>
</dbReference>
<dbReference type="Gene3D" id="2.30.230.10">
    <property type="entry name" value="Lipovitellin, beta-sheet shell regions, chain A"/>
    <property type="match status" value="1"/>
</dbReference>
<dbReference type="AlphaFoldDB" id="A0A3S3NC69"/>
<dbReference type="Proteomes" id="UP000285301">
    <property type="component" value="Unassembled WGS sequence"/>
</dbReference>
<feature type="non-terminal residue" evidence="4">
    <location>
        <position position="382"/>
    </location>
</feature>
<proteinExistence type="predicted"/>
<feature type="chain" id="PRO_5018742687" description="Vitellogenin domain-containing protein" evidence="2">
    <location>
        <begin position="20"/>
        <end position="382"/>
    </location>
</feature>
<evidence type="ECO:0000256" key="2">
    <source>
        <dbReference type="SAM" id="SignalP"/>
    </source>
</evidence>
<sequence length="382" mass="44107">MASFILFTFFYFLTFSAFSVDCKFVIVPGNVYVYEYETNLTTVQEKSETVVIGWKPMFGLNIIFQVYAKTENEIIVKITQAKTTSSGPNSKSEITKIKPNDEENLDANTIFDPFGVISEKFKLSIVFSSNESEITQNVKKSIAALLDVKRAVNRTDYKDSSHGLFGSSYDDYTVREEPENSLVRIYRYRNVRSMHDHGKYYLDKSFHESGGKRTKGNIVTLETKEFLYILNENKKTLDEVFTFERISHYYKVFEEEHGPFGPTIISYQQLKLKSYAKIGSEDFKTFFDNKSKTDLRGTNAILSMKFPSTPIEKTVEKVNKLAETISNLYKSSLQETKIFEEVENILFDFRFQTPSEIIAAFKSEHNKADIKQRALIFFNILS</sequence>
<dbReference type="OrthoDB" id="5956066at2759"/>
<evidence type="ECO:0000313" key="4">
    <source>
        <dbReference type="EMBL" id="RWR99834.1"/>
    </source>
</evidence>
<dbReference type="Pfam" id="PF01347">
    <property type="entry name" value="Vitellogenin_N"/>
    <property type="match status" value="1"/>
</dbReference>
<dbReference type="GO" id="GO:0005319">
    <property type="term" value="F:lipid transporter activity"/>
    <property type="evidence" value="ECO:0007669"/>
    <property type="project" value="InterPro"/>
</dbReference>
<reference evidence="4 5" key="1">
    <citation type="journal article" date="2018" name="Gigascience">
        <title>Genomes of trombidid mites reveal novel predicted allergens and laterally-transferred genes associated with secondary metabolism.</title>
        <authorList>
            <person name="Dong X."/>
            <person name="Chaisiri K."/>
            <person name="Xia D."/>
            <person name="Armstrong S.D."/>
            <person name="Fang Y."/>
            <person name="Donnelly M.J."/>
            <person name="Kadowaki T."/>
            <person name="McGarry J.W."/>
            <person name="Darby A.C."/>
            <person name="Makepeace B.L."/>
        </authorList>
    </citation>
    <scope>NUCLEOTIDE SEQUENCE [LARGE SCALE GENOMIC DNA]</scope>
    <source>
        <strain evidence="4">UoL-WK</strain>
    </source>
</reference>
<feature type="domain" description="Vitellogenin" evidence="3">
    <location>
        <begin position="28"/>
        <end position="324"/>
    </location>
</feature>
<protein>
    <recommendedName>
        <fullName evidence="3">Vitellogenin domain-containing protein</fullName>
    </recommendedName>
</protein>